<dbReference type="PANTHER" id="PTHR42951">
    <property type="entry name" value="METALLO-BETA-LACTAMASE DOMAIN-CONTAINING"/>
    <property type="match status" value="1"/>
</dbReference>
<dbReference type="InterPro" id="IPR050855">
    <property type="entry name" value="NDM-1-like"/>
</dbReference>
<gene>
    <name evidence="5" type="ORF">ACFQMJ_21425</name>
</gene>
<comment type="function">
    <text evidence="2">Counteracts the endogenous Pycsar antiviral defense system. Phosphodiesterase that enables metal-dependent hydrolysis of host cyclic nucleotide Pycsar defense signals such as cCMP and cUMP.</text>
</comment>
<name>A0ABW2FD95_9BACL</name>
<accession>A0ABW2FD95</accession>
<dbReference type="InterPro" id="IPR001279">
    <property type="entry name" value="Metallo-B-lactamas"/>
</dbReference>
<dbReference type="Pfam" id="PF00753">
    <property type="entry name" value="Lactamase_B"/>
    <property type="match status" value="1"/>
</dbReference>
<comment type="catalytic activity">
    <reaction evidence="3">
        <text>3',5'-cyclic UMP + H2O = UMP + H(+)</text>
        <dbReference type="Rhea" id="RHEA:70575"/>
        <dbReference type="ChEBI" id="CHEBI:15377"/>
        <dbReference type="ChEBI" id="CHEBI:15378"/>
        <dbReference type="ChEBI" id="CHEBI:57865"/>
        <dbReference type="ChEBI" id="CHEBI:184387"/>
    </reaction>
    <physiologicalReaction direction="left-to-right" evidence="3">
        <dbReference type="Rhea" id="RHEA:70576"/>
    </physiologicalReaction>
</comment>
<dbReference type="CDD" id="cd07721">
    <property type="entry name" value="yflN-like_MBL-fold"/>
    <property type="match status" value="1"/>
</dbReference>
<evidence type="ECO:0000313" key="6">
    <source>
        <dbReference type="Proteomes" id="UP001596378"/>
    </source>
</evidence>
<comment type="caution">
    <text evidence="5">The sequence shown here is derived from an EMBL/GenBank/DDBJ whole genome shotgun (WGS) entry which is preliminary data.</text>
</comment>
<evidence type="ECO:0000256" key="1">
    <source>
        <dbReference type="ARBA" id="ARBA00034221"/>
    </source>
</evidence>
<sequence>MKIAEGIEMLEVTAKLGDRTMTVCPTVVYDDRSRVLIDTGMPGMAGEIDGLSKEAGIPEPLEAILLTHQDIDHVGGLPGFLAALPDGAEPFEVYAHEGDRDAIDGKAPMIKFSPERAAAMLGALPDAVRVPFENAFLRPTRPNVTRLLADGETLPYGGGLTVIHTPGHTPGHVSFYHRPSKTLIAADAMVVENGELQGPRPANTPDLELAMRSLSRLGSFDVEAVICFHGGLWRGDFGQRIAYLTGRV</sequence>
<evidence type="ECO:0000313" key="5">
    <source>
        <dbReference type="EMBL" id="MFC7151106.1"/>
    </source>
</evidence>
<reference evidence="6" key="1">
    <citation type="journal article" date="2019" name="Int. J. Syst. Evol. Microbiol.">
        <title>The Global Catalogue of Microorganisms (GCM) 10K type strain sequencing project: providing services to taxonomists for standard genome sequencing and annotation.</title>
        <authorList>
            <consortium name="The Broad Institute Genomics Platform"/>
            <consortium name="The Broad Institute Genome Sequencing Center for Infectious Disease"/>
            <person name="Wu L."/>
            <person name="Ma J."/>
        </authorList>
    </citation>
    <scope>NUCLEOTIDE SEQUENCE [LARGE SCALE GENOMIC DNA]</scope>
    <source>
        <strain evidence="6">KCTC 12907</strain>
    </source>
</reference>
<dbReference type="SMART" id="SM00849">
    <property type="entry name" value="Lactamase_B"/>
    <property type="match status" value="1"/>
</dbReference>
<protein>
    <submittedName>
        <fullName evidence="5">MBL fold metallo-hydrolase</fullName>
    </submittedName>
</protein>
<evidence type="ECO:0000256" key="2">
    <source>
        <dbReference type="ARBA" id="ARBA00034301"/>
    </source>
</evidence>
<dbReference type="EMBL" id="JBHTAI010000014">
    <property type="protein sequence ID" value="MFC7151106.1"/>
    <property type="molecule type" value="Genomic_DNA"/>
</dbReference>
<evidence type="ECO:0000256" key="3">
    <source>
        <dbReference type="ARBA" id="ARBA00048505"/>
    </source>
</evidence>
<keyword evidence="6" id="KW-1185">Reference proteome</keyword>
<dbReference type="Gene3D" id="3.60.15.10">
    <property type="entry name" value="Ribonuclease Z/Hydroxyacylglutathione hydrolase-like"/>
    <property type="match status" value="1"/>
</dbReference>
<dbReference type="Proteomes" id="UP001596378">
    <property type="component" value="Unassembled WGS sequence"/>
</dbReference>
<dbReference type="PANTHER" id="PTHR42951:SF15">
    <property type="entry name" value="METALLO-BETA-LACTAMASE SUPERFAMILY PROTEIN"/>
    <property type="match status" value="1"/>
</dbReference>
<evidence type="ECO:0000259" key="4">
    <source>
        <dbReference type="SMART" id="SM00849"/>
    </source>
</evidence>
<dbReference type="SUPFAM" id="SSF56281">
    <property type="entry name" value="Metallo-hydrolase/oxidoreductase"/>
    <property type="match status" value="1"/>
</dbReference>
<dbReference type="RefSeq" id="WP_378049645.1">
    <property type="nucleotide sequence ID" value="NZ_JBHMDN010000021.1"/>
</dbReference>
<feature type="domain" description="Metallo-beta-lactamase" evidence="4">
    <location>
        <begin position="23"/>
        <end position="229"/>
    </location>
</feature>
<dbReference type="InterPro" id="IPR036866">
    <property type="entry name" value="RibonucZ/Hydroxyglut_hydro"/>
</dbReference>
<comment type="catalytic activity">
    <reaction evidence="1">
        <text>3',5'-cyclic CMP + H2O = CMP + H(+)</text>
        <dbReference type="Rhea" id="RHEA:72675"/>
        <dbReference type="ChEBI" id="CHEBI:15377"/>
        <dbReference type="ChEBI" id="CHEBI:15378"/>
        <dbReference type="ChEBI" id="CHEBI:58003"/>
        <dbReference type="ChEBI" id="CHEBI:60377"/>
    </reaction>
    <physiologicalReaction direction="left-to-right" evidence="1">
        <dbReference type="Rhea" id="RHEA:72676"/>
    </physiologicalReaction>
</comment>
<organism evidence="5 6">
    <name type="scientific">Cohnella cellulosilytica</name>
    <dbReference type="NCBI Taxonomy" id="986710"/>
    <lineage>
        <taxon>Bacteria</taxon>
        <taxon>Bacillati</taxon>
        <taxon>Bacillota</taxon>
        <taxon>Bacilli</taxon>
        <taxon>Bacillales</taxon>
        <taxon>Paenibacillaceae</taxon>
        <taxon>Cohnella</taxon>
    </lineage>
</organism>
<proteinExistence type="predicted"/>